<sequence>MDAILKLKKVEKLSKLVKLKRLHEHKNKRLWSREWLLRRDSKELGACSFVEHELQEEDYNLYKNYLRMDKCVFEKLLRLIEEDIAKQDMQFRKSISPRFRLMITLRFLATGETFTSLSYSTRVGVSTLSTFIPEVLSAIYKNLCKLYLKVPSTTQEWKTISNEFLTQWNVPNTVGAMDGKHVVFRPPKSAGSHYYNYKGTHSIVLLAIVDASCRFLYIDVGTNGQISDGGVFEDCDFAVELNRHSLNIPEDTPLPGMTIPVPHVLLADAAFPAQQHILKPFPMKDMTKHQRIYNYQISRGRRIVENAFGILVNRFRVLLNPISLARDKVVLITQACCVLHNYIKTESHEQIIKAQDSENIKKITIQLYIMLHTPEDVQVSDILSHENNLKNTLIIMVQYLGRITKHNVFIIV</sequence>
<gene>
    <name evidence="9" type="ORF">ILUMI_00666</name>
</gene>
<keyword evidence="4" id="KW-0540">Nuclease</keyword>
<dbReference type="GO" id="GO:0004518">
    <property type="term" value="F:nuclease activity"/>
    <property type="evidence" value="ECO:0007669"/>
    <property type="project" value="UniProtKB-KW"/>
</dbReference>
<keyword evidence="10" id="KW-1185">Reference proteome</keyword>
<comment type="similarity">
    <text evidence="3">Belongs to the HARBI1 family.</text>
</comment>
<organism evidence="9 10">
    <name type="scientific">Ignelater luminosus</name>
    <name type="common">Cucubano</name>
    <name type="synonym">Pyrophorus luminosus</name>
    <dbReference type="NCBI Taxonomy" id="2038154"/>
    <lineage>
        <taxon>Eukaryota</taxon>
        <taxon>Metazoa</taxon>
        <taxon>Ecdysozoa</taxon>
        <taxon>Arthropoda</taxon>
        <taxon>Hexapoda</taxon>
        <taxon>Insecta</taxon>
        <taxon>Pterygota</taxon>
        <taxon>Neoptera</taxon>
        <taxon>Endopterygota</taxon>
        <taxon>Coleoptera</taxon>
        <taxon>Polyphaga</taxon>
        <taxon>Elateriformia</taxon>
        <taxon>Elateroidea</taxon>
        <taxon>Elateridae</taxon>
        <taxon>Agrypninae</taxon>
        <taxon>Pyrophorini</taxon>
        <taxon>Ignelater</taxon>
    </lineage>
</organism>
<keyword evidence="5" id="KW-0479">Metal-binding</keyword>
<dbReference type="InterPro" id="IPR045249">
    <property type="entry name" value="HARBI1-like"/>
</dbReference>
<comment type="subcellular location">
    <subcellularLocation>
        <location evidence="2">Nucleus</location>
    </subcellularLocation>
</comment>
<accession>A0A8K0DS69</accession>
<dbReference type="InterPro" id="IPR027806">
    <property type="entry name" value="HARBI1_dom"/>
</dbReference>
<proteinExistence type="inferred from homology"/>
<dbReference type="PANTHER" id="PTHR22930">
    <property type="match status" value="1"/>
</dbReference>
<feature type="domain" description="DDE Tnp4" evidence="8">
    <location>
        <begin position="177"/>
        <end position="341"/>
    </location>
</feature>
<evidence type="ECO:0000256" key="6">
    <source>
        <dbReference type="ARBA" id="ARBA00022801"/>
    </source>
</evidence>
<dbReference type="AlphaFoldDB" id="A0A8K0DS69"/>
<protein>
    <recommendedName>
        <fullName evidence="8">DDE Tnp4 domain-containing protein</fullName>
    </recommendedName>
</protein>
<evidence type="ECO:0000259" key="8">
    <source>
        <dbReference type="Pfam" id="PF13359"/>
    </source>
</evidence>
<evidence type="ECO:0000256" key="7">
    <source>
        <dbReference type="ARBA" id="ARBA00023242"/>
    </source>
</evidence>
<evidence type="ECO:0000313" key="9">
    <source>
        <dbReference type="EMBL" id="KAF2905500.1"/>
    </source>
</evidence>
<dbReference type="EMBL" id="VTPC01000518">
    <property type="protein sequence ID" value="KAF2905500.1"/>
    <property type="molecule type" value="Genomic_DNA"/>
</dbReference>
<dbReference type="Proteomes" id="UP000801492">
    <property type="component" value="Unassembled WGS sequence"/>
</dbReference>
<evidence type="ECO:0000256" key="2">
    <source>
        <dbReference type="ARBA" id="ARBA00004123"/>
    </source>
</evidence>
<dbReference type="GO" id="GO:0046872">
    <property type="term" value="F:metal ion binding"/>
    <property type="evidence" value="ECO:0007669"/>
    <property type="project" value="UniProtKB-KW"/>
</dbReference>
<comment type="caution">
    <text evidence="9">The sequence shown here is derived from an EMBL/GenBank/DDBJ whole genome shotgun (WGS) entry which is preliminary data.</text>
</comment>
<evidence type="ECO:0000256" key="3">
    <source>
        <dbReference type="ARBA" id="ARBA00006958"/>
    </source>
</evidence>
<dbReference type="OrthoDB" id="6761337at2759"/>
<evidence type="ECO:0000256" key="4">
    <source>
        <dbReference type="ARBA" id="ARBA00022722"/>
    </source>
</evidence>
<dbReference type="PANTHER" id="PTHR22930:SF284">
    <property type="entry name" value="DDE TNP4 DOMAIN-CONTAINING PROTEIN"/>
    <property type="match status" value="1"/>
</dbReference>
<dbReference type="Pfam" id="PF13359">
    <property type="entry name" value="DDE_Tnp_4"/>
    <property type="match status" value="1"/>
</dbReference>
<name>A0A8K0DS69_IGNLU</name>
<evidence type="ECO:0000313" key="10">
    <source>
        <dbReference type="Proteomes" id="UP000801492"/>
    </source>
</evidence>
<reference evidence="9" key="1">
    <citation type="submission" date="2019-08" db="EMBL/GenBank/DDBJ databases">
        <title>The genome of the North American firefly Photinus pyralis.</title>
        <authorList>
            <consortium name="Photinus pyralis genome working group"/>
            <person name="Fallon T.R."/>
            <person name="Sander Lower S.E."/>
            <person name="Weng J.-K."/>
        </authorList>
    </citation>
    <scope>NUCLEOTIDE SEQUENCE</scope>
    <source>
        <strain evidence="9">TRF0915ILg1</strain>
        <tissue evidence="9">Whole body</tissue>
    </source>
</reference>
<keyword evidence="7" id="KW-0539">Nucleus</keyword>
<evidence type="ECO:0000256" key="1">
    <source>
        <dbReference type="ARBA" id="ARBA00001968"/>
    </source>
</evidence>
<dbReference type="GO" id="GO:0005634">
    <property type="term" value="C:nucleus"/>
    <property type="evidence" value="ECO:0007669"/>
    <property type="project" value="UniProtKB-SubCell"/>
</dbReference>
<evidence type="ECO:0000256" key="5">
    <source>
        <dbReference type="ARBA" id="ARBA00022723"/>
    </source>
</evidence>
<comment type="cofactor">
    <cofactor evidence="1">
        <name>a divalent metal cation</name>
        <dbReference type="ChEBI" id="CHEBI:60240"/>
    </cofactor>
</comment>
<dbReference type="GO" id="GO:0016787">
    <property type="term" value="F:hydrolase activity"/>
    <property type="evidence" value="ECO:0007669"/>
    <property type="project" value="UniProtKB-KW"/>
</dbReference>
<keyword evidence="6" id="KW-0378">Hydrolase</keyword>